<dbReference type="InterPro" id="IPR022998">
    <property type="entry name" value="ThiamineP_synth_TenI"/>
</dbReference>
<organism evidence="13 14">
    <name type="scientific">Rhodocyclus tenuis</name>
    <name type="common">Rhodospirillum tenue</name>
    <dbReference type="NCBI Taxonomy" id="1066"/>
    <lineage>
        <taxon>Bacteria</taxon>
        <taxon>Pseudomonadati</taxon>
        <taxon>Pseudomonadota</taxon>
        <taxon>Betaproteobacteria</taxon>
        <taxon>Rhodocyclales</taxon>
        <taxon>Rhodocyclaceae</taxon>
        <taxon>Rhodocyclus</taxon>
    </lineage>
</organism>
<gene>
    <name evidence="9" type="primary">thiE</name>
    <name evidence="13" type="ORF">GGD90_000711</name>
</gene>
<dbReference type="GO" id="GO:0000287">
    <property type="term" value="F:magnesium ion binding"/>
    <property type="evidence" value="ECO:0007669"/>
    <property type="project" value="UniProtKB-UniRule"/>
</dbReference>
<dbReference type="InterPro" id="IPR036206">
    <property type="entry name" value="ThiamineP_synth_sf"/>
</dbReference>
<evidence type="ECO:0000313" key="13">
    <source>
        <dbReference type="EMBL" id="MBB4246354.1"/>
    </source>
</evidence>
<dbReference type="SUPFAM" id="SSF51391">
    <property type="entry name" value="Thiamin phosphate synthase"/>
    <property type="match status" value="1"/>
</dbReference>
<dbReference type="Pfam" id="PF02581">
    <property type="entry name" value="TMP-TENI"/>
    <property type="match status" value="1"/>
</dbReference>
<keyword evidence="3 9" id="KW-0479">Metal-binding</keyword>
<keyword evidence="4 9" id="KW-0460">Magnesium</keyword>
<evidence type="ECO:0000256" key="6">
    <source>
        <dbReference type="ARBA" id="ARBA00047334"/>
    </source>
</evidence>
<keyword evidence="14" id="KW-1185">Reference proteome</keyword>
<dbReference type="AlphaFoldDB" id="A0A840FX39"/>
<dbReference type="GO" id="GO:0009228">
    <property type="term" value="P:thiamine biosynthetic process"/>
    <property type="evidence" value="ECO:0007669"/>
    <property type="project" value="UniProtKB-KW"/>
</dbReference>
<evidence type="ECO:0000259" key="12">
    <source>
        <dbReference type="Pfam" id="PF02581"/>
    </source>
</evidence>
<evidence type="ECO:0000313" key="14">
    <source>
        <dbReference type="Proteomes" id="UP000587070"/>
    </source>
</evidence>
<dbReference type="HAMAP" id="MF_00097">
    <property type="entry name" value="TMP_synthase"/>
    <property type="match status" value="1"/>
</dbReference>
<comment type="similarity">
    <text evidence="9 10">Belongs to the thiamine-phosphate synthase family.</text>
</comment>
<proteinExistence type="inferred from homology"/>
<feature type="binding site" evidence="9">
    <location>
        <position position="83"/>
    </location>
    <ligand>
        <name>Mg(2+)</name>
        <dbReference type="ChEBI" id="CHEBI:18420"/>
    </ligand>
</feature>
<feature type="binding site" evidence="9">
    <location>
        <position position="82"/>
    </location>
    <ligand>
        <name>4-amino-2-methyl-5-(diphosphooxymethyl)pyrimidine</name>
        <dbReference type="ChEBI" id="CHEBI:57841"/>
    </ligand>
</feature>
<dbReference type="InterPro" id="IPR013785">
    <property type="entry name" value="Aldolase_TIM"/>
</dbReference>
<dbReference type="UniPathway" id="UPA00060">
    <property type="reaction ID" value="UER00141"/>
</dbReference>
<evidence type="ECO:0000256" key="11">
    <source>
        <dbReference type="RuleBase" id="RU004253"/>
    </source>
</evidence>
<feature type="binding site" evidence="9">
    <location>
        <position position="151"/>
    </location>
    <ligand>
        <name>4-amino-2-methyl-5-(diphosphooxymethyl)pyrimidine</name>
        <dbReference type="ChEBI" id="CHEBI:57841"/>
    </ligand>
</feature>
<feature type="domain" description="Thiamine phosphate synthase/TenI" evidence="12">
    <location>
        <begin position="21"/>
        <end position="201"/>
    </location>
</feature>
<dbReference type="GO" id="GO:0009229">
    <property type="term" value="P:thiamine diphosphate biosynthetic process"/>
    <property type="evidence" value="ECO:0007669"/>
    <property type="project" value="UniProtKB-UniRule"/>
</dbReference>
<evidence type="ECO:0000256" key="7">
    <source>
        <dbReference type="ARBA" id="ARBA00047851"/>
    </source>
</evidence>
<dbReference type="OrthoDB" id="9810880at2"/>
<dbReference type="Proteomes" id="UP000587070">
    <property type="component" value="Unassembled WGS sequence"/>
</dbReference>
<dbReference type="PANTHER" id="PTHR20857">
    <property type="entry name" value="THIAMINE-PHOSPHATE PYROPHOSPHORYLASE"/>
    <property type="match status" value="1"/>
</dbReference>
<dbReference type="EC" id="2.5.1.3" evidence="9"/>
<comment type="caution">
    <text evidence="13">The sequence shown here is derived from an EMBL/GenBank/DDBJ whole genome shotgun (WGS) entry which is preliminary data.</text>
</comment>
<reference evidence="13 14" key="1">
    <citation type="submission" date="2020-08" db="EMBL/GenBank/DDBJ databases">
        <title>Genome sequencing of Purple Non-Sulfur Bacteria from various extreme environments.</title>
        <authorList>
            <person name="Mayer M."/>
        </authorList>
    </citation>
    <scope>NUCLEOTIDE SEQUENCE [LARGE SCALE GENOMIC DNA]</scope>
    <source>
        <strain evidence="13 14">2761</strain>
    </source>
</reference>
<evidence type="ECO:0000256" key="10">
    <source>
        <dbReference type="RuleBase" id="RU003826"/>
    </source>
</evidence>
<dbReference type="GO" id="GO:0005737">
    <property type="term" value="C:cytoplasm"/>
    <property type="evidence" value="ECO:0007669"/>
    <property type="project" value="TreeGrafter"/>
</dbReference>
<accession>A0A840FX39</accession>
<evidence type="ECO:0000256" key="4">
    <source>
        <dbReference type="ARBA" id="ARBA00022842"/>
    </source>
</evidence>
<evidence type="ECO:0000256" key="9">
    <source>
        <dbReference type="HAMAP-Rule" id="MF_00097"/>
    </source>
</evidence>
<feature type="binding site" evidence="9">
    <location>
        <position position="102"/>
    </location>
    <ligand>
        <name>Mg(2+)</name>
        <dbReference type="ChEBI" id="CHEBI:18420"/>
    </ligand>
</feature>
<dbReference type="RefSeq" id="WP_153115897.1">
    <property type="nucleotide sequence ID" value="NZ_JACIGE010000002.1"/>
</dbReference>
<dbReference type="NCBIfam" id="TIGR00693">
    <property type="entry name" value="thiE"/>
    <property type="match status" value="1"/>
</dbReference>
<name>A0A840FX39_RHOTE</name>
<comment type="catalytic activity">
    <reaction evidence="6 9 10">
        <text>4-methyl-5-(2-phosphooxyethyl)-thiazole + 4-amino-2-methyl-5-(diphosphooxymethyl)pyrimidine + H(+) = thiamine phosphate + diphosphate</text>
        <dbReference type="Rhea" id="RHEA:22328"/>
        <dbReference type="ChEBI" id="CHEBI:15378"/>
        <dbReference type="ChEBI" id="CHEBI:33019"/>
        <dbReference type="ChEBI" id="CHEBI:37575"/>
        <dbReference type="ChEBI" id="CHEBI:57841"/>
        <dbReference type="ChEBI" id="CHEBI:58296"/>
        <dbReference type="EC" id="2.5.1.3"/>
    </reaction>
</comment>
<dbReference type="PANTHER" id="PTHR20857:SF15">
    <property type="entry name" value="THIAMINE-PHOSPHATE SYNTHASE"/>
    <property type="match status" value="1"/>
</dbReference>
<dbReference type="Gene3D" id="3.20.20.70">
    <property type="entry name" value="Aldolase class I"/>
    <property type="match status" value="1"/>
</dbReference>
<feature type="binding site" evidence="9">
    <location>
        <position position="178"/>
    </location>
    <ligand>
        <name>2-[(2R,5Z)-2-carboxy-4-methylthiazol-5(2H)-ylidene]ethyl phosphate</name>
        <dbReference type="ChEBI" id="CHEBI:62899"/>
    </ligand>
</feature>
<feature type="binding site" evidence="9">
    <location>
        <begin position="148"/>
        <end position="150"/>
    </location>
    <ligand>
        <name>2-[(2R,5Z)-2-carboxy-4-methylthiazol-5(2H)-ylidene]ethyl phosphate</name>
        <dbReference type="ChEBI" id="CHEBI:62899"/>
    </ligand>
</feature>
<comment type="function">
    <text evidence="9">Condenses 4-methyl-5-(beta-hydroxyethyl)thiazole monophosphate (THZ-P) and 2-methyl-4-amino-5-hydroxymethyl pyrimidine pyrophosphate (HMP-PP) to form thiamine monophosphate (TMP).</text>
</comment>
<feature type="binding site" evidence="9">
    <location>
        <position position="121"/>
    </location>
    <ligand>
        <name>4-amino-2-methyl-5-(diphosphooxymethyl)pyrimidine</name>
        <dbReference type="ChEBI" id="CHEBI:57841"/>
    </ligand>
</feature>
<evidence type="ECO:0000256" key="3">
    <source>
        <dbReference type="ARBA" id="ARBA00022723"/>
    </source>
</evidence>
<evidence type="ECO:0000256" key="1">
    <source>
        <dbReference type="ARBA" id="ARBA00005165"/>
    </source>
</evidence>
<dbReference type="CDD" id="cd00564">
    <property type="entry name" value="TMP_TenI"/>
    <property type="match status" value="1"/>
</dbReference>
<sequence>MPERALRPTRSPVQPVALRGLYAITPDGLPEATLLAQAEAALAGGAAVLQLRDKSSDAARRLRLAQALAALCRRHGALFIVNDDLALALAVGADGVHLGADDGDPLAARQALPPGGIVGVSCYADFARARVAVAAGADYVAFGAVFASPTKPQAPRASLDLLARSRAELGVPACAIGGITLANAGEVIAAGADLLAVVSEVFSPASAPASSFASAPTSAASSATSAIRARAAAFQRLFEENRA</sequence>
<keyword evidence="5 9" id="KW-0784">Thiamine biosynthesis</keyword>
<dbReference type="InterPro" id="IPR034291">
    <property type="entry name" value="TMP_synthase"/>
</dbReference>
<keyword evidence="2 9" id="KW-0808">Transferase</keyword>
<evidence type="ECO:0000256" key="5">
    <source>
        <dbReference type="ARBA" id="ARBA00022977"/>
    </source>
</evidence>
<comment type="cofactor">
    <cofactor evidence="9">
        <name>Mg(2+)</name>
        <dbReference type="ChEBI" id="CHEBI:18420"/>
    </cofactor>
    <text evidence="9">Binds 1 Mg(2+) ion per subunit.</text>
</comment>
<evidence type="ECO:0000256" key="2">
    <source>
        <dbReference type="ARBA" id="ARBA00022679"/>
    </source>
</evidence>
<dbReference type="EMBL" id="JACIGE010000002">
    <property type="protein sequence ID" value="MBB4246354.1"/>
    <property type="molecule type" value="Genomic_DNA"/>
</dbReference>
<protein>
    <recommendedName>
        <fullName evidence="9">Thiamine-phosphate synthase</fullName>
        <shortName evidence="9">TP synthase</shortName>
        <shortName evidence="9">TPS</shortName>
        <ecNumber evidence="9">2.5.1.3</ecNumber>
    </recommendedName>
    <alternativeName>
        <fullName evidence="9">Thiamine-phosphate pyrophosphorylase</fullName>
        <shortName evidence="9">TMP pyrophosphorylase</shortName>
        <shortName evidence="9">TMP-PPase</shortName>
    </alternativeName>
</protein>
<feature type="binding site" evidence="9">
    <location>
        <begin position="50"/>
        <end position="54"/>
    </location>
    <ligand>
        <name>4-amino-2-methyl-5-(diphosphooxymethyl)pyrimidine</name>
        <dbReference type="ChEBI" id="CHEBI:57841"/>
    </ligand>
</feature>
<comment type="pathway">
    <text evidence="1 9 11">Cofactor biosynthesis; thiamine diphosphate biosynthesis; thiamine phosphate from 4-amino-2-methyl-5-diphosphomethylpyrimidine and 4-methyl-5-(2-phosphoethyl)-thiazole: step 1/1.</text>
</comment>
<dbReference type="GO" id="GO:0004789">
    <property type="term" value="F:thiamine-phosphate diphosphorylase activity"/>
    <property type="evidence" value="ECO:0007669"/>
    <property type="project" value="UniProtKB-UniRule"/>
</dbReference>
<comment type="catalytic activity">
    <reaction evidence="7 9 10">
        <text>2-(2-carboxy-4-methylthiazol-5-yl)ethyl phosphate + 4-amino-2-methyl-5-(diphosphooxymethyl)pyrimidine + 2 H(+) = thiamine phosphate + CO2 + diphosphate</text>
        <dbReference type="Rhea" id="RHEA:47848"/>
        <dbReference type="ChEBI" id="CHEBI:15378"/>
        <dbReference type="ChEBI" id="CHEBI:16526"/>
        <dbReference type="ChEBI" id="CHEBI:33019"/>
        <dbReference type="ChEBI" id="CHEBI:37575"/>
        <dbReference type="ChEBI" id="CHEBI:57841"/>
        <dbReference type="ChEBI" id="CHEBI:62890"/>
        <dbReference type="EC" id="2.5.1.3"/>
    </reaction>
</comment>
<comment type="catalytic activity">
    <reaction evidence="8 9 10">
        <text>2-[(2R,5Z)-2-carboxy-4-methylthiazol-5(2H)-ylidene]ethyl phosphate + 4-amino-2-methyl-5-(diphosphooxymethyl)pyrimidine + 2 H(+) = thiamine phosphate + CO2 + diphosphate</text>
        <dbReference type="Rhea" id="RHEA:47844"/>
        <dbReference type="ChEBI" id="CHEBI:15378"/>
        <dbReference type="ChEBI" id="CHEBI:16526"/>
        <dbReference type="ChEBI" id="CHEBI:33019"/>
        <dbReference type="ChEBI" id="CHEBI:37575"/>
        <dbReference type="ChEBI" id="CHEBI:57841"/>
        <dbReference type="ChEBI" id="CHEBI:62899"/>
        <dbReference type="EC" id="2.5.1.3"/>
    </reaction>
</comment>
<feature type="binding site" evidence="9">
    <location>
        <begin position="198"/>
        <end position="199"/>
    </location>
    <ligand>
        <name>2-[(2R,5Z)-2-carboxy-4-methylthiazol-5(2H)-ylidene]ethyl phosphate</name>
        <dbReference type="ChEBI" id="CHEBI:62899"/>
    </ligand>
</feature>
<evidence type="ECO:0000256" key="8">
    <source>
        <dbReference type="ARBA" id="ARBA00047883"/>
    </source>
</evidence>